<evidence type="ECO:0000256" key="4">
    <source>
        <dbReference type="ARBA" id="ARBA00022519"/>
    </source>
</evidence>
<dbReference type="GO" id="GO:0005886">
    <property type="term" value="C:plasma membrane"/>
    <property type="evidence" value="ECO:0007669"/>
    <property type="project" value="UniProtKB-SubCell"/>
</dbReference>
<evidence type="ECO:0000256" key="1">
    <source>
        <dbReference type="ARBA" id="ARBA00004429"/>
    </source>
</evidence>
<proteinExistence type="inferred from homology"/>
<comment type="caution">
    <text evidence="11">The sequence shown here is derived from an EMBL/GenBank/DDBJ whole genome shotgun (WGS) entry which is preliminary data.</text>
</comment>
<dbReference type="InterPro" id="IPR055348">
    <property type="entry name" value="DctQ"/>
</dbReference>
<dbReference type="Pfam" id="PF04290">
    <property type="entry name" value="DctQ"/>
    <property type="match status" value="1"/>
</dbReference>
<dbReference type="GO" id="GO:0022857">
    <property type="term" value="F:transmembrane transporter activity"/>
    <property type="evidence" value="ECO:0007669"/>
    <property type="project" value="UniProtKB-UniRule"/>
</dbReference>
<keyword evidence="3" id="KW-1003">Cell membrane</keyword>
<dbReference type="InterPro" id="IPR007387">
    <property type="entry name" value="TRAP_DctQ"/>
</dbReference>
<feature type="transmembrane region" description="Helical" evidence="9">
    <location>
        <begin position="128"/>
        <end position="148"/>
    </location>
</feature>
<dbReference type="PANTHER" id="PTHR35011">
    <property type="entry name" value="2,3-DIKETO-L-GULONATE TRAP TRANSPORTER SMALL PERMEASE PROTEIN YIAM"/>
    <property type="match status" value="1"/>
</dbReference>
<name>A0A2T6BAB6_9RHOB</name>
<evidence type="ECO:0000259" key="10">
    <source>
        <dbReference type="Pfam" id="PF04290"/>
    </source>
</evidence>
<comment type="function">
    <text evidence="9">Part of the tripartite ATP-independent periplasmic (TRAP) transport system.</text>
</comment>
<evidence type="ECO:0000256" key="2">
    <source>
        <dbReference type="ARBA" id="ARBA00022448"/>
    </source>
</evidence>
<feature type="transmembrane region" description="Helical" evidence="9">
    <location>
        <begin position="48"/>
        <end position="65"/>
    </location>
</feature>
<evidence type="ECO:0000313" key="12">
    <source>
        <dbReference type="Proteomes" id="UP000244069"/>
    </source>
</evidence>
<keyword evidence="5 9" id="KW-0812">Transmembrane</keyword>
<feature type="transmembrane region" description="Helical" evidence="9">
    <location>
        <begin position="86"/>
        <end position="108"/>
    </location>
</feature>
<feature type="domain" description="Tripartite ATP-independent periplasmic transporters DctQ component" evidence="10">
    <location>
        <begin position="26"/>
        <end position="155"/>
    </location>
</feature>
<sequence>MIRLLDRCLERFEGAMMVVCMAVAITLTFTQVVLRYVFNAPLFWAEEVVLYAIIWMSFVGISYGLPRASHISVDVLEAFLPSRFAWPFRILSCALGIVFGVVLLWLGWKLTATTFGRGQLSPALRIPMGYVYAIIPFAGLATAFRYALEFGRSWRGDTRPVGEETPTLM</sequence>
<keyword evidence="7 9" id="KW-0472">Membrane</keyword>
<evidence type="ECO:0000256" key="7">
    <source>
        <dbReference type="ARBA" id="ARBA00023136"/>
    </source>
</evidence>
<evidence type="ECO:0000256" key="9">
    <source>
        <dbReference type="RuleBase" id="RU369079"/>
    </source>
</evidence>
<comment type="subcellular location">
    <subcellularLocation>
        <location evidence="1 9">Cell inner membrane</location>
        <topology evidence="1 9">Multi-pass membrane protein</topology>
    </subcellularLocation>
</comment>
<feature type="transmembrane region" description="Helical" evidence="9">
    <location>
        <begin position="12"/>
        <end position="36"/>
    </location>
</feature>
<keyword evidence="12" id="KW-1185">Reference proteome</keyword>
<dbReference type="EMBL" id="QBKN01000001">
    <property type="protein sequence ID" value="PTX52978.1"/>
    <property type="molecule type" value="Genomic_DNA"/>
</dbReference>
<protein>
    <recommendedName>
        <fullName evidence="9">TRAP transporter small permease protein</fullName>
    </recommendedName>
</protein>
<evidence type="ECO:0000256" key="3">
    <source>
        <dbReference type="ARBA" id="ARBA00022475"/>
    </source>
</evidence>
<dbReference type="OrthoDB" id="7843639at2"/>
<dbReference type="RefSeq" id="WP_107974344.1">
    <property type="nucleotide sequence ID" value="NZ_BMEZ01000001.1"/>
</dbReference>
<evidence type="ECO:0000313" key="11">
    <source>
        <dbReference type="EMBL" id="PTX52978.1"/>
    </source>
</evidence>
<gene>
    <name evidence="11" type="ORF">C8N44_101269</name>
</gene>
<comment type="similarity">
    <text evidence="8 9">Belongs to the TRAP transporter small permease family.</text>
</comment>
<reference evidence="11 12" key="1">
    <citation type="submission" date="2018-04" db="EMBL/GenBank/DDBJ databases">
        <title>Genomic Encyclopedia of Archaeal and Bacterial Type Strains, Phase II (KMG-II): from individual species to whole genera.</title>
        <authorList>
            <person name="Goeker M."/>
        </authorList>
    </citation>
    <scope>NUCLEOTIDE SEQUENCE [LARGE SCALE GENOMIC DNA]</scope>
    <source>
        <strain evidence="11 12">DSM 29329</strain>
    </source>
</reference>
<keyword evidence="2 9" id="KW-0813">Transport</keyword>
<keyword evidence="4 9" id="KW-0997">Cell inner membrane</keyword>
<organism evidence="11 12">
    <name type="scientific">Allosediminivita pacifica</name>
    <dbReference type="NCBI Taxonomy" id="1267769"/>
    <lineage>
        <taxon>Bacteria</taxon>
        <taxon>Pseudomonadati</taxon>
        <taxon>Pseudomonadota</taxon>
        <taxon>Alphaproteobacteria</taxon>
        <taxon>Rhodobacterales</taxon>
        <taxon>Paracoccaceae</taxon>
        <taxon>Allosediminivita</taxon>
    </lineage>
</organism>
<evidence type="ECO:0000256" key="6">
    <source>
        <dbReference type="ARBA" id="ARBA00022989"/>
    </source>
</evidence>
<keyword evidence="6 9" id="KW-1133">Transmembrane helix</keyword>
<dbReference type="GO" id="GO:0015740">
    <property type="term" value="P:C4-dicarboxylate transport"/>
    <property type="evidence" value="ECO:0007669"/>
    <property type="project" value="TreeGrafter"/>
</dbReference>
<evidence type="ECO:0000256" key="8">
    <source>
        <dbReference type="ARBA" id="ARBA00038436"/>
    </source>
</evidence>
<dbReference type="AlphaFoldDB" id="A0A2T6BAB6"/>
<evidence type="ECO:0000256" key="5">
    <source>
        <dbReference type="ARBA" id="ARBA00022692"/>
    </source>
</evidence>
<comment type="subunit">
    <text evidence="9">The complex comprises the extracytoplasmic solute receptor protein and the two transmembrane proteins.</text>
</comment>
<dbReference type="PANTHER" id="PTHR35011:SF2">
    <property type="entry name" value="2,3-DIKETO-L-GULONATE TRAP TRANSPORTER SMALL PERMEASE PROTEIN YIAM"/>
    <property type="match status" value="1"/>
</dbReference>
<dbReference type="Proteomes" id="UP000244069">
    <property type="component" value="Unassembled WGS sequence"/>
</dbReference>
<accession>A0A2T6BAB6</accession>